<reference evidence="4" key="2">
    <citation type="journal article" date="2019" name="Int. J. Syst. Evol. Microbiol.">
        <title>The Global Catalogue of Microorganisms (GCM) 10K type strain sequencing project: providing services to taxonomists for standard genome sequencing and annotation.</title>
        <authorList>
            <consortium name="The Broad Institute Genomics Platform"/>
            <consortium name="The Broad Institute Genome Sequencing Center for Infectious Disease"/>
            <person name="Wu L."/>
            <person name="Ma J."/>
        </authorList>
    </citation>
    <scope>NUCLEOTIDE SEQUENCE [LARGE SCALE GENOMIC DNA]</scope>
    <source>
        <strain evidence="4">JCM 17695</strain>
    </source>
</reference>
<evidence type="ECO:0000313" key="3">
    <source>
        <dbReference type="EMBL" id="MFC7612657.1"/>
    </source>
</evidence>
<sequence>MTDQQPVNPQPTETARDRLNNYTPPPLTPFQVAIEGWSPNPDSFEFWPNSVRVEAVEGYQHRDTDQAADETEWEYADNHGTRQLVEIDTNYKPSRDSEHPVRLTRTDTVQLAAHLLTAVEDTFHFSRVGRLRATEAAELLRALTEVGHALDDLRSHALDDLLHDTGADPDEQETTHDVTDTTGGASPDEPVRARHRRHRHRHPDDPHPWHRPPRP</sequence>
<gene>
    <name evidence="2" type="ORF">ACFQV2_00120</name>
    <name evidence="3" type="ORF">ACFQV2_02310</name>
</gene>
<evidence type="ECO:0000256" key="1">
    <source>
        <dbReference type="SAM" id="MobiDB-lite"/>
    </source>
</evidence>
<organism evidence="3 4">
    <name type="scientific">Actinokineospora soli</name>
    <dbReference type="NCBI Taxonomy" id="1048753"/>
    <lineage>
        <taxon>Bacteria</taxon>
        <taxon>Bacillati</taxon>
        <taxon>Actinomycetota</taxon>
        <taxon>Actinomycetes</taxon>
        <taxon>Pseudonocardiales</taxon>
        <taxon>Pseudonocardiaceae</taxon>
        <taxon>Actinokineospora</taxon>
    </lineage>
</organism>
<name>A0ABW2TFY9_9PSEU</name>
<feature type="region of interest" description="Disordered" evidence="1">
    <location>
        <begin position="1"/>
        <end position="27"/>
    </location>
</feature>
<keyword evidence="4" id="KW-1185">Reference proteome</keyword>
<reference evidence="3" key="1">
    <citation type="journal article" date="2014" name="Int. J. Syst. Evol. Microbiol.">
        <title>Complete genome of a new Firmicutes species belonging to the dominant human colonic microbiota ('Ruminococcus bicirculans') reveals two chromosomes and a selective capacity to utilize plant glucans.</title>
        <authorList>
            <consortium name="NISC Comparative Sequencing Program"/>
            <person name="Wegmann U."/>
            <person name="Louis P."/>
            <person name="Goesmann A."/>
            <person name="Henrissat B."/>
            <person name="Duncan S.H."/>
            <person name="Flint H.J."/>
        </authorList>
    </citation>
    <scope>NUCLEOTIDE SEQUENCE</scope>
    <source>
        <strain evidence="3">JCM 17695</strain>
    </source>
</reference>
<accession>A0ABW2TFY9</accession>
<evidence type="ECO:0000313" key="4">
    <source>
        <dbReference type="Proteomes" id="UP001596512"/>
    </source>
</evidence>
<feature type="compositionally biased region" description="Polar residues" evidence="1">
    <location>
        <begin position="1"/>
        <end position="13"/>
    </location>
</feature>
<dbReference type="Proteomes" id="UP001596512">
    <property type="component" value="Unassembled WGS sequence"/>
</dbReference>
<proteinExistence type="predicted"/>
<comment type="caution">
    <text evidence="3">The sequence shown here is derived from an EMBL/GenBank/DDBJ whole genome shotgun (WGS) entry which is preliminary data.</text>
</comment>
<dbReference type="EMBL" id="JBHTEY010000004">
    <property type="protein sequence ID" value="MFC7612657.1"/>
    <property type="molecule type" value="Genomic_DNA"/>
</dbReference>
<protein>
    <submittedName>
        <fullName evidence="3">Uncharacterized protein</fullName>
    </submittedName>
</protein>
<feature type="region of interest" description="Disordered" evidence="1">
    <location>
        <begin position="161"/>
        <end position="215"/>
    </location>
</feature>
<evidence type="ECO:0000313" key="2">
    <source>
        <dbReference type="EMBL" id="MFC7612311.1"/>
    </source>
</evidence>
<dbReference type="EMBL" id="JBHTEY010000001">
    <property type="protein sequence ID" value="MFC7612311.1"/>
    <property type="molecule type" value="Genomic_DNA"/>
</dbReference>
<reference evidence="3" key="3">
    <citation type="submission" date="2024-09" db="EMBL/GenBank/DDBJ databases">
        <authorList>
            <person name="Sun Q."/>
            <person name="Mori K."/>
        </authorList>
    </citation>
    <scope>NUCLEOTIDE SEQUENCE</scope>
    <source>
        <strain evidence="3">JCM 17695</strain>
    </source>
</reference>